<gene>
    <name evidence="2" type="ORF">C9J12_27200</name>
</gene>
<accession>A0A2T3J736</accession>
<evidence type="ECO:0000313" key="3">
    <source>
        <dbReference type="Proteomes" id="UP000240987"/>
    </source>
</evidence>
<dbReference type="AlphaFoldDB" id="A0A2T3J736"/>
<keyword evidence="3" id="KW-1185">Reference proteome</keyword>
<reference evidence="2 3" key="1">
    <citation type="submission" date="2018-01" db="EMBL/GenBank/DDBJ databases">
        <title>Whole genome sequencing of Histamine producing bacteria.</title>
        <authorList>
            <person name="Butler K."/>
        </authorList>
    </citation>
    <scope>NUCLEOTIDE SEQUENCE [LARGE SCALE GENOMIC DNA]</scope>
    <source>
        <strain evidence="2 3">JCM 12947</strain>
    </source>
</reference>
<evidence type="ECO:0000256" key="1">
    <source>
        <dbReference type="SAM" id="SignalP"/>
    </source>
</evidence>
<name>A0A2T3J736_9GAMM</name>
<dbReference type="RefSeq" id="WP_107246009.1">
    <property type="nucleotide sequence ID" value="NZ_PYMJ01000050.1"/>
</dbReference>
<keyword evidence="1" id="KW-0732">Signal</keyword>
<comment type="caution">
    <text evidence="2">The sequence shown here is derived from an EMBL/GenBank/DDBJ whole genome shotgun (WGS) entry which is preliminary data.</text>
</comment>
<dbReference type="EMBL" id="PYMJ01000050">
    <property type="protein sequence ID" value="PSU44502.1"/>
    <property type="molecule type" value="Genomic_DNA"/>
</dbReference>
<feature type="chain" id="PRO_5015588349" evidence="1">
    <location>
        <begin position="21"/>
        <end position="142"/>
    </location>
</feature>
<dbReference type="Gene3D" id="3.10.450.50">
    <property type="match status" value="1"/>
</dbReference>
<feature type="signal peptide" evidence="1">
    <location>
        <begin position="1"/>
        <end position="20"/>
    </location>
</feature>
<proteinExistence type="predicted"/>
<evidence type="ECO:0000313" key="2">
    <source>
        <dbReference type="EMBL" id="PSU44502.1"/>
    </source>
</evidence>
<dbReference type="OrthoDB" id="7375616at2"/>
<protein>
    <submittedName>
        <fullName evidence="2">DUF4440 domain-containing protein</fullName>
    </submittedName>
</protein>
<organism evidence="2 3">
    <name type="scientific">Photobacterium frigidiphilum</name>
    <dbReference type="NCBI Taxonomy" id="264736"/>
    <lineage>
        <taxon>Bacteria</taxon>
        <taxon>Pseudomonadati</taxon>
        <taxon>Pseudomonadota</taxon>
        <taxon>Gammaproteobacteria</taxon>
        <taxon>Vibrionales</taxon>
        <taxon>Vibrionaceae</taxon>
        <taxon>Photobacterium</taxon>
    </lineage>
</organism>
<dbReference type="Proteomes" id="UP000240987">
    <property type="component" value="Unassembled WGS sequence"/>
</dbReference>
<dbReference type="SUPFAM" id="SSF54427">
    <property type="entry name" value="NTF2-like"/>
    <property type="match status" value="1"/>
</dbReference>
<sequence length="142" mass="15816">MNTIKILLISISIFIFNANANEAVNYPKPQSPDELHSLFAQYFQGKNLEGLKTLFAKNAKYILDVEGNTAIGQDEIAKALKPYLSFDSEMLTLSKSIHINGNIALIRSDWKVANSKISGTALEVMQYQNGGWVYIIDNPNGY</sequence>
<dbReference type="InterPro" id="IPR032710">
    <property type="entry name" value="NTF2-like_dom_sf"/>
</dbReference>